<proteinExistence type="predicted"/>
<evidence type="ECO:0000313" key="1">
    <source>
        <dbReference type="EMBL" id="KPU62184.1"/>
    </source>
</evidence>
<accession>A0A0P8XXL5</accession>
<comment type="caution">
    <text evidence="1">The sequence shown here is derived from an EMBL/GenBank/DDBJ whole genome shotgun (WGS) entry which is preliminary data.</text>
</comment>
<protein>
    <submittedName>
        <fullName evidence="1">Uncharacterized protein</fullName>
    </submittedName>
</protein>
<dbReference type="EMBL" id="LJXB01000022">
    <property type="protein sequence ID" value="KPU62184.1"/>
    <property type="molecule type" value="Genomic_DNA"/>
</dbReference>
<reference evidence="1 2" key="1">
    <citation type="submission" date="2015-09" db="EMBL/GenBank/DDBJ databases">
        <authorList>
            <person name="Jackson K.R."/>
            <person name="Lunt B.L."/>
            <person name="Fisher J.N.B."/>
            <person name="Gardner A.V."/>
            <person name="Bailey M.E."/>
            <person name="Deus L.M."/>
            <person name="Earl A.S."/>
            <person name="Gibby P.D."/>
            <person name="Hartmann K.A."/>
            <person name="Liu J.E."/>
            <person name="Manci A.M."/>
            <person name="Nielsen D.A."/>
            <person name="Solomon M.B."/>
            <person name="Breakwell D.P."/>
            <person name="Burnett S.H."/>
            <person name="Grose J.H."/>
        </authorList>
    </citation>
    <scope>NUCLEOTIDE SEQUENCE [LARGE SCALE GENOMIC DNA]</scope>
    <source>
        <strain evidence="1 2">S613</strain>
    </source>
</reference>
<evidence type="ECO:0000313" key="2">
    <source>
        <dbReference type="Proteomes" id="UP000050349"/>
    </source>
</evidence>
<organism evidence="1 2">
    <name type="scientific">Pseudomonas fluorescens</name>
    <dbReference type="NCBI Taxonomy" id="294"/>
    <lineage>
        <taxon>Bacteria</taxon>
        <taxon>Pseudomonadati</taxon>
        <taxon>Pseudomonadota</taxon>
        <taxon>Gammaproteobacteria</taxon>
        <taxon>Pseudomonadales</taxon>
        <taxon>Pseudomonadaceae</taxon>
        <taxon>Pseudomonas</taxon>
    </lineage>
</organism>
<dbReference type="Proteomes" id="UP000050349">
    <property type="component" value="Unassembled WGS sequence"/>
</dbReference>
<gene>
    <name evidence="1" type="ORF">AN403_6264</name>
</gene>
<sequence length="56" mass="6089">MIWPPSLMLPVAVRLRPVLSTESEMLVTAGAVLGTRFSKLPPVVPVMVVLMVLPFT</sequence>
<dbReference type="AlphaFoldDB" id="A0A0P8XXL5"/>
<name>A0A0P8XXL5_PSEFL</name>